<evidence type="ECO:0000313" key="2">
    <source>
        <dbReference type="Proteomes" id="UP001152799"/>
    </source>
</evidence>
<protein>
    <submittedName>
        <fullName evidence="1">Uncharacterized protein</fullName>
    </submittedName>
</protein>
<keyword evidence="2" id="KW-1185">Reference proteome</keyword>
<dbReference type="EMBL" id="OU892282">
    <property type="protein sequence ID" value="CAG9769899.1"/>
    <property type="molecule type" value="Genomic_DNA"/>
</dbReference>
<dbReference type="AlphaFoldDB" id="A0A9N9MR83"/>
<name>A0A9N9MR83_9CUCU</name>
<accession>A0A9N9MR83</accession>
<reference evidence="1" key="1">
    <citation type="submission" date="2022-01" db="EMBL/GenBank/DDBJ databases">
        <authorList>
            <person name="King R."/>
        </authorList>
    </citation>
    <scope>NUCLEOTIDE SEQUENCE</scope>
</reference>
<dbReference type="OrthoDB" id="6771101at2759"/>
<gene>
    <name evidence="1" type="ORF">CEUTPL_LOCUS10372</name>
</gene>
<sequence length="374" mass="42573">MAAVDILSSLGLSVDYSKIIMIETDMAKSVLKTITDNDGVYIPPELQEKEFVHFAADNLDFHEDTPDGRRTLHATVLVGYQKNTEQKIKTIAILDQDNLRAITIPPSIYSLDQCYIRKNAKPDIPKNIALPITSNETLTEALEKTHCWLLATRDYISPETAEDKNKHGLTWSAYNSVVCPGDTEKTTIALFPILDITPMDMSVQLTFLNIFEKVKHQQDRYDELAKLLADSCKNIKTSNLASIGNYAHELHYRLLKDTNFCSKMEEFNQKEGETIPTFAFAIQYMNMVTTMLTFITSVRSRNWNLRNVDLKDFLKYFFVLNRRNYAPLISYHLSELSYIESDDPVTWSHLSSSLWAPNKNGIGFCSLGADEALE</sequence>
<evidence type="ECO:0000313" key="1">
    <source>
        <dbReference type="EMBL" id="CAG9769899.1"/>
    </source>
</evidence>
<proteinExistence type="predicted"/>
<organism evidence="1 2">
    <name type="scientific">Ceutorhynchus assimilis</name>
    <name type="common">cabbage seed weevil</name>
    <dbReference type="NCBI Taxonomy" id="467358"/>
    <lineage>
        <taxon>Eukaryota</taxon>
        <taxon>Metazoa</taxon>
        <taxon>Ecdysozoa</taxon>
        <taxon>Arthropoda</taxon>
        <taxon>Hexapoda</taxon>
        <taxon>Insecta</taxon>
        <taxon>Pterygota</taxon>
        <taxon>Neoptera</taxon>
        <taxon>Endopterygota</taxon>
        <taxon>Coleoptera</taxon>
        <taxon>Polyphaga</taxon>
        <taxon>Cucujiformia</taxon>
        <taxon>Curculionidae</taxon>
        <taxon>Ceutorhynchinae</taxon>
        <taxon>Ceutorhynchus</taxon>
    </lineage>
</organism>
<dbReference type="PANTHER" id="PTHR47018">
    <property type="entry name" value="CXC DOMAIN-CONTAINING PROTEIN-RELATED"/>
    <property type="match status" value="1"/>
</dbReference>
<dbReference type="PANTHER" id="PTHR47018:SF3">
    <property type="entry name" value="MYCBP-ASSOCIATED PROTEIN"/>
    <property type="match status" value="1"/>
</dbReference>
<dbReference type="Proteomes" id="UP001152799">
    <property type="component" value="Chromosome 6"/>
</dbReference>